<name>A0A3Q3VPA5_MOLML</name>
<dbReference type="InterPro" id="IPR029071">
    <property type="entry name" value="Ubiquitin-like_domsf"/>
</dbReference>
<accession>A0A3Q3VPA5</accession>
<proteinExistence type="predicted"/>
<evidence type="ECO:0000313" key="3">
    <source>
        <dbReference type="Proteomes" id="UP000261620"/>
    </source>
</evidence>
<reference evidence="2" key="2">
    <citation type="submission" date="2025-09" db="UniProtKB">
        <authorList>
            <consortium name="Ensembl"/>
        </authorList>
    </citation>
    <scope>IDENTIFICATION</scope>
</reference>
<feature type="domain" description="FERM" evidence="1">
    <location>
        <begin position="36"/>
        <end position="165"/>
    </location>
</feature>
<dbReference type="FunFam" id="3.10.20.90:FF:000203">
    <property type="entry name" value="FERM and PDZ domain containing 1"/>
    <property type="match status" value="1"/>
</dbReference>
<dbReference type="PANTHER" id="PTHR46221">
    <property type="entry name" value="FERM AND PDZ DOMAIN-CONTAINING PROTEIN FAMILY MEMBER"/>
    <property type="match status" value="1"/>
</dbReference>
<dbReference type="Ensembl" id="ENSMMOT00000003901.1">
    <property type="protein sequence ID" value="ENSMMOP00000003831.1"/>
    <property type="gene ID" value="ENSMMOG00000003067.1"/>
</dbReference>
<dbReference type="AlphaFoldDB" id="A0A3Q3VPA5"/>
<dbReference type="STRING" id="94237.ENSMMOP00000003831"/>
<protein>
    <recommendedName>
        <fullName evidence="1">FERM domain-containing protein</fullName>
    </recommendedName>
</protein>
<dbReference type="Gene3D" id="1.20.80.10">
    <property type="match status" value="1"/>
</dbReference>
<evidence type="ECO:0000313" key="2">
    <source>
        <dbReference type="Ensembl" id="ENSMMOP00000003831.1"/>
    </source>
</evidence>
<evidence type="ECO:0000259" key="1">
    <source>
        <dbReference type="PROSITE" id="PS50057"/>
    </source>
</evidence>
<dbReference type="InterPro" id="IPR000299">
    <property type="entry name" value="FERM_domain"/>
</dbReference>
<dbReference type="SUPFAM" id="SSF54236">
    <property type="entry name" value="Ubiquitin-like"/>
    <property type="match status" value="1"/>
</dbReference>
<dbReference type="Pfam" id="PF21989">
    <property type="entry name" value="RA_2"/>
    <property type="match status" value="1"/>
</dbReference>
<organism evidence="2 3">
    <name type="scientific">Mola mola</name>
    <name type="common">Ocean sunfish</name>
    <name type="synonym">Tetraodon mola</name>
    <dbReference type="NCBI Taxonomy" id="94237"/>
    <lineage>
        <taxon>Eukaryota</taxon>
        <taxon>Metazoa</taxon>
        <taxon>Chordata</taxon>
        <taxon>Craniata</taxon>
        <taxon>Vertebrata</taxon>
        <taxon>Euteleostomi</taxon>
        <taxon>Actinopterygii</taxon>
        <taxon>Neopterygii</taxon>
        <taxon>Teleostei</taxon>
        <taxon>Neoteleostei</taxon>
        <taxon>Acanthomorphata</taxon>
        <taxon>Eupercaria</taxon>
        <taxon>Tetraodontiformes</taxon>
        <taxon>Molidae</taxon>
        <taxon>Mola</taxon>
    </lineage>
</organism>
<dbReference type="Proteomes" id="UP000261620">
    <property type="component" value="Unplaced"/>
</dbReference>
<keyword evidence="3" id="KW-1185">Reference proteome</keyword>
<reference evidence="2" key="1">
    <citation type="submission" date="2025-08" db="UniProtKB">
        <authorList>
            <consortium name="Ensembl"/>
        </authorList>
    </citation>
    <scope>IDENTIFICATION</scope>
</reference>
<dbReference type="Gene3D" id="3.10.20.90">
    <property type="entry name" value="Phosphatidylinositol 3-kinase Catalytic Subunit, Chain A, domain 1"/>
    <property type="match status" value="1"/>
</dbReference>
<dbReference type="OMA" id="ESDWGYP"/>
<dbReference type="PANTHER" id="PTHR46221:SF10">
    <property type="entry name" value="FERM AND PDZ DOMAIN-CONTAINING 1B"/>
    <property type="match status" value="1"/>
</dbReference>
<dbReference type="PROSITE" id="PS50057">
    <property type="entry name" value="FERM_3"/>
    <property type="match status" value="1"/>
</dbReference>
<dbReference type="InterPro" id="IPR014352">
    <property type="entry name" value="FERM/acyl-CoA-bd_prot_sf"/>
</dbReference>
<sequence>MSSTRVSLSAFDHSFLTTVTRVPSLHQGNSLLFLPNVLKVYLENGQTKAFKFDNNTTVKDIVLTLKDKLSIRAIEYFALVLEQQYSITKLLLLHEDELIQKVVQKKDSHDYRCLFRVCFIPRDPADLLQDDPSAFEYLFLQVRETTVVFSSLFLCQFKDVLTWQM</sequence>